<evidence type="ECO:0000313" key="2">
    <source>
        <dbReference type="EMBL" id="KAE9068314.1"/>
    </source>
</evidence>
<evidence type="ECO:0000313" key="3">
    <source>
        <dbReference type="Proteomes" id="UP000488956"/>
    </source>
</evidence>
<feature type="compositionally biased region" description="Acidic residues" evidence="1">
    <location>
        <begin position="122"/>
        <end position="138"/>
    </location>
</feature>
<feature type="compositionally biased region" description="Basic residues" evidence="1">
    <location>
        <begin position="83"/>
        <end position="96"/>
    </location>
</feature>
<reference evidence="2 3" key="1">
    <citation type="submission" date="2018-09" db="EMBL/GenBank/DDBJ databases">
        <title>Genomic investigation of the strawberry pathogen Phytophthora fragariae indicates pathogenicity is determined by transcriptional variation in three key races.</title>
        <authorList>
            <person name="Adams T.M."/>
            <person name="Armitage A.D."/>
            <person name="Sobczyk M.K."/>
            <person name="Bates H.J."/>
            <person name="Dunwell J.M."/>
            <person name="Nellist C.F."/>
            <person name="Harrison R.J."/>
        </authorList>
    </citation>
    <scope>NUCLEOTIDE SEQUENCE [LARGE SCALE GENOMIC DNA]</scope>
    <source>
        <strain evidence="2 3">ONT-3</strain>
    </source>
</reference>
<proteinExistence type="predicted"/>
<feature type="region of interest" description="Disordered" evidence="1">
    <location>
        <begin position="271"/>
        <end position="312"/>
    </location>
</feature>
<dbReference type="EMBL" id="QXFX01003556">
    <property type="protein sequence ID" value="KAE9068314.1"/>
    <property type="molecule type" value="Genomic_DNA"/>
</dbReference>
<evidence type="ECO:0008006" key="4">
    <source>
        <dbReference type="Google" id="ProtNLM"/>
    </source>
</evidence>
<feature type="region of interest" description="Disordered" evidence="1">
    <location>
        <begin position="1"/>
        <end position="166"/>
    </location>
</feature>
<protein>
    <recommendedName>
        <fullName evidence="4">OTU domain-containing protein</fullName>
    </recommendedName>
</protein>
<feature type="compositionally biased region" description="Polar residues" evidence="1">
    <location>
        <begin position="274"/>
        <end position="295"/>
    </location>
</feature>
<dbReference type="Proteomes" id="UP000488956">
    <property type="component" value="Unassembled WGS sequence"/>
</dbReference>
<evidence type="ECO:0000256" key="1">
    <source>
        <dbReference type="SAM" id="MobiDB-lite"/>
    </source>
</evidence>
<name>A0A6G0JVP4_9STRA</name>
<dbReference type="AlphaFoldDB" id="A0A6G0JVP4"/>
<feature type="compositionally biased region" description="Basic and acidic residues" evidence="1">
    <location>
        <begin position="102"/>
        <end position="112"/>
    </location>
</feature>
<comment type="caution">
    <text evidence="2">The sequence shown here is derived from an EMBL/GenBank/DDBJ whole genome shotgun (WGS) entry which is preliminary data.</text>
</comment>
<gene>
    <name evidence="2" type="ORF">PF010_g27111</name>
</gene>
<sequence length="798" mass="88362">MEVMQHPHARNQPDEEGFITQTSRKGVKANGDDIATSAEEAKTDRNHQGKQTRKQSSKPAPPAAQSGIEGRSTSSNGGDRAHANKANKNKGKKPKPTVKSGNRSDRFQRHEAMGQYGLLAESDSDDEDPNTMEVDEGDGPLSDGSDFDEDDAPYAFNPTDECHQDTDHATGLRSVAGNFTEDTTTEPYVDLQMTMEVDTPDVVTKRQGKRKKEIIQGGKRELRGTAKSAVRTSTSAKTAAPVIILRTPIPAIPKMDNKGGVQTSMKSFMHLTEGGSSSSRATPEPDSQPTTATQSKAEDYIPDTPDSQEDFSIGDTRTATLEGDQDLPIQIGQWLASFNGKEVAVAANGHCAFLAVLATTINFEGATMENSAEVLTDATDLKWHTYTLMMANLRNDVELKLIDPIEECAKLHPEQEEYTTVSGATAALYAHYDAARRRSAGVRVQSSYWAGPHELRAIAQYLREPILVFDVNAAGDAHVQCYFYGKHRMGNGTDHESGYGQTMTDRHATEYLRTCWSLHVLPTFVILKHHERHFYGVGHGETFFKWKAEGDPDYTPNIAADFTWKRYINVLTEHESTSDLNTVNRLADIPEVNSLLITRCDMRERLDIVHARVGLPTLAKTDVVAAWEDTLLSEEQLLNSASGMDRYAASSQSEDDSSGATVSVPLRHARAATGDIMMTSYFRILRVGPEAPMDAVDAPLATLLTQANDKAFGTWCSLFRREFDIPPTKRRTKPADIRQWLLGNGHALRHYYAFIPHPEYEAKCWPLADIEEWGAFEVYNEQIGALNVLWTMTRCRST</sequence>
<accession>A0A6G0JVP4</accession>
<organism evidence="2 3">
    <name type="scientific">Phytophthora fragariae</name>
    <dbReference type="NCBI Taxonomy" id="53985"/>
    <lineage>
        <taxon>Eukaryota</taxon>
        <taxon>Sar</taxon>
        <taxon>Stramenopiles</taxon>
        <taxon>Oomycota</taxon>
        <taxon>Peronosporomycetes</taxon>
        <taxon>Peronosporales</taxon>
        <taxon>Peronosporaceae</taxon>
        <taxon>Phytophthora</taxon>
    </lineage>
</organism>